<dbReference type="Proteomes" id="UP000620124">
    <property type="component" value="Unassembled WGS sequence"/>
</dbReference>
<dbReference type="GO" id="GO:0006629">
    <property type="term" value="P:lipid metabolic process"/>
    <property type="evidence" value="ECO:0007669"/>
    <property type="project" value="InterPro"/>
</dbReference>
<reference evidence="1" key="1">
    <citation type="submission" date="2020-05" db="EMBL/GenBank/DDBJ databases">
        <title>Mycena genomes resolve the evolution of fungal bioluminescence.</title>
        <authorList>
            <person name="Tsai I.J."/>
        </authorList>
    </citation>
    <scope>NUCLEOTIDE SEQUENCE</scope>
    <source>
        <strain evidence="1">CCC161011</strain>
    </source>
</reference>
<dbReference type="Gene3D" id="3.40.50.1820">
    <property type="entry name" value="alpha/beta hydrolase"/>
    <property type="match status" value="1"/>
</dbReference>
<gene>
    <name evidence="1" type="ORF">MVEN_02607900</name>
</gene>
<comment type="caution">
    <text evidence="1">The sequence shown here is derived from an EMBL/GenBank/DDBJ whole genome shotgun (WGS) entry which is preliminary data.</text>
</comment>
<dbReference type="Pfam" id="PF02450">
    <property type="entry name" value="LCAT"/>
    <property type="match status" value="1"/>
</dbReference>
<organism evidence="1 2">
    <name type="scientific">Mycena venus</name>
    <dbReference type="NCBI Taxonomy" id="2733690"/>
    <lineage>
        <taxon>Eukaryota</taxon>
        <taxon>Fungi</taxon>
        <taxon>Dikarya</taxon>
        <taxon>Basidiomycota</taxon>
        <taxon>Agaricomycotina</taxon>
        <taxon>Agaricomycetes</taxon>
        <taxon>Agaricomycetidae</taxon>
        <taxon>Agaricales</taxon>
        <taxon>Marasmiineae</taxon>
        <taxon>Mycenaceae</taxon>
        <taxon>Mycena</taxon>
    </lineage>
</organism>
<proteinExistence type="predicted"/>
<accession>A0A8H6TW83</accession>
<sequence>MYLALIYGWGGDESTWELLAWRLRNLGHNVFVPRIPGRGTINERSAVLVEQLRSWAKRNPIHLIGHSMGGLNARDIAASTATNGLYILSVTTLGTPHYGSHKATFANLLSLGLIHHIRYINLTLNTFIAHMASEFNAATPNNDNVLYLSWAGRYDEWVSVSSATWGHYLGSRDMTHSQLPGSDMVERTLPILQDWTDNRDWSSYMPKIRAVQASGGGVDVIDLLQGCISVKEAVINVADNVTDTVLSFVPGSSWFWR</sequence>
<dbReference type="SUPFAM" id="SSF53474">
    <property type="entry name" value="alpha/beta-Hydrolases"/>
    <property type="match status" value="1"/>
</dbReference>
<dbReference type="EMBL" id="JACAZI010000042">
    <property type="protein sequence ID" value="KAF7326548.1"/>
    <property type="molecule type" value="Genomic_DNA"/>
</dbReference>
<dbReference type="GO" id="GO:0008374">
    <property type="term" value="F:O-acyltransferase activity"/>
    <property type="evidence" value="ECO:0007669"/>
    <property type="project" value="InterPro"/>
</dbReference>
<evidence type="ECO:0000313" key="1">
    <source>
        <dbReference type="EMBL" id="KAF7326548.1"/>
    </source>
</evidence>
<dbReference type="InterPro" id="IPR029058">
    <property type="entry name" value="AB_hydrolase_fold"/>
</dbReference>
<dbReference type="AlphaFoldDB" id="A0A8H6TW83"/>
<dbReference type="OrthoDB" id="5592486at2759"/>
<keyword evidence="2" id="KW-1185">Reference proteome</keyword>
<name>A0A8H6TW83_9AGAR</name>
<dbReference type="InterPro" id="IPR003386">
    <property type="entry name" value="LACT/PDAT_acylTrfase"/>
</dbReference>
<protein>
    <submittedName>
        <fullName evidence="1">Esterase/lipase/thioesterase family active site</fullName>
    </submittedName>
</protein>
<evidence type="ECO:0000313" key="2">
    <source>
        <dbReference type="Proteomes" id="UP000620124"/>
    </source>
</evidence>